<dbReference type="InParanoid" id="A0A1X2HRY3"/>
<keyword evidence="4 6" id="KW-1133">Transmembrane helix</keyword>
<keyword evidence="8" id="KW-1185">Reference proteome</keyword>
<feature type="transmembrane region" description="Helical" evidence="6">
    <location>
        <begin position="345"/>
        <end position="363"/>
    </location>
</feature>
<feature type="transmembrane region" description="Helical" evidence="6">
    <location>
        <begin position="118"/>
        <end position="139"/>
    </location>
</feature>
<proteinExistence type="predicted"/>
<dbReference type="InterPro" id="IPR011701">
    <property type="entry name" value="MFS"/>
</dbReference>
<evidence type="ECO:0000256" key="5">
    <source>
        <dbReference type="ARBA" id="ARBA00023136"/>
    </source>
</evidence>
<evidence type="ECO:0000313" key="8">
    <source>
        <dbReference type="Proteomes" id="UP000242180"/>
    </source>
</evidence>
<keyword evidence="2" id="KW-0813">Transport</keyword>
<feature type="transmembrane region" description="Helical" evidence="6">
    <location>
        <begin position="86"/>
        <end position="106"/>
    </location>
</feature>
<dbReference type="Pfam" id="PF07690">
    <property type="entry name" value="MFS_1"/>
    <property type="match status" value="1"/>
</dbReference>
<dbReference type="AlphaFoldDB" id="A0A1X2HRY3"/>
<feature type="transmembrane region" description="Helical" evidence="6">
    <location>
        <begin position="56"/>
        <end position="74"/>
    </location>
</feature>
<feature type="transmembrane region" description="Helical" evidence="6">
    <location>
        <begin position="282"/>
        <end position="302"/>
    </location>
</feature>
<reference evidence="7 8" key="1">
    <citation type="submission" date="2016-07" db="EMBL/GenBank/DDBJ databases">
        <title>Pervasive Adenine N6-methylation of Active Genes in Fungi.</title>
        <authorList>
            <consortium name="DOE Joint Genome Institute"/>
            <person name="Mondo S.J."/>
            <person name="Dannebaum R.O."/>
            <person name="Kuo R.C."/>
            <person name="Labutti K."/>
            <person name="Haridas S."/>
            <person name="Kuo A."/>
            <person name="Salamov A."/>
            <person name="Ahrendt S.R."/>
            <person name="Lipzen A."/>
            <person name="Sullivan W."/>
            <person name="Andreopoulos W.B."/>
            <person name="Clum A."/>
            <person name="Lindquist E."/>
            <person name="Daum C."/>
            <person name="Ramamoorthy G.K."/>
            <person name="Gryganskyi A."/>
            <person name="Culley D."/>
            <person name="Magnuson J.K."/>
            <person name="James T.Y."/>
            <person name="O'Malley M.A."/>
            <person name="Stajich J.E."/>
            <person name="Spatafora J.W."/>
            <person name="Visel A."/>
            <person name="Grigoriev I.V."/>
        </authorList>
    </citation>
    <scope>NUCLEOTIDE SEQUENCE [LARGE SCALE GENOMIC DNA]</scope>
    <source>
        <strain evidence="7 8">NRRL 2496</strain>
    </source>
</reference>
<feature type="transmembrane region" description="Helical" evidence="6">
    <location>
        <begin position="308"/>
        <end position="333"/>
    </location>
</feature>
<evidence type="ECO:0000256" key="6">
    <source>
        <dbReference type="SAM" id="Phobius"/>
    </source>
</evidence>
<dbReference type="PANTHER" id="PTHR43791">
    <property type="entry name" value="PERMEASE-RELATED"/>
    <property type="match status" value="1"/>
</dbReference>
<dbReference type="GO" id="GO:0022857">
    <property type="term" value="F:transmembrane transporter activity"/>
    <property type="evidence" value="ECO:0007669"/>
    <property type="project" value="InterPro"/>
</dbReference>
<evidence type="ECO:0000256" key="2">
    <source>
        <dbReference type="ARBA" id="ARBA00022448"/>
    </source>
</evidence>
<dbReference type="InterPro" id="IPR036259">
    <property type="entry name" value="MFS_trans_sf"/>
</dbReference>
<evidence type="ECO:0000256" key="3">
    <source>
        <dbReference type="ARBA" id="ARBA00022692"/>
    </source>
</evidence>
<dbReference type="Gene3D" id="1.20.1250.20">
    <property type="entry name" value="MFS general substrate transporter like domains"/>
    <property type="match status" value="2"/>
</dbReference>
<feature type="transmembrane region" description="Helical" evidence="6">
    <location>
        <begin position="151"/>
        <end position="171"/>
    </location>
</feature>
<feature type="transmembrane region" description="Helical" evidence="6">
    <location>
        <begin position="219"/>
        <end position="243"/>
    </location>
</feature>
<keyword evidence="3 6" id="KW-0812">Transmembrane</keyword>
<accession>A0A1X2HRY3</accession>
<dbReference type="PANTHER" id="PTHR43791:SF36">
    <property type="entry name" value="TRANSPORTER, PUTATIVE (AFU_ORTHOLOGUE AFUA_6G08340)-RELATED"/>
    <property type="match status" value="1"/>
</dbReference>
<protein>
    <submittedName>
        <fullName evidence="7">Major facilitator superfamily domain-containing protein</fullName>
    </submittedName>
</protein>
<dbReference type="OrthoDB" id="2985014at2759"/>
<dbReference type="OMA" id="VICMITT"/>
<evidence type="ECO:0000256" key="4">
    <source>
        <dbReference type="ARBA" id="ARBA00022989"/>
    </source>
</evidence>
<gene>
    <name evidence="7" type="ORF">BCR43DRAFT_465335</name>
</gene>
<evidence type="ECO:0000313" key="7">
    <source>
        <dbReference type="EMBL" id="ORZ02337.1"/>
    </source>
</evidence>
<feature type="transmembrane region" description="Helical" evidence="6">
    <location>
        <begin position="191"/>
        <end position="207"/>
    </location>
</feature>
<evidence type="ECO:0000256" key="1">
    <source>
        <dbReference type="ARBA" id="ARBA00004141"/>
    </source>
</evidence>
<comment type="caution">
    <text evidence="7">The sequence shown here is derived from an EMBL/GenBank/DDBJ whole genome shotgun (WGS) entry which is preliminary data.</text>
</comment>
<organism evidence="7 8">
    <name type="scientific">Syncephalastrum racemosum</name>
    <name type="common">Filamentous fungus</name>
    <dbReference type="NCBI Taxonomy" id="13706"/>
    <lineage>
        <taxon>Eukaryota</taxon>
        <taxon>Fungi</taxon>
        <taxon>Fungi incertae sedis</taxon>
        <taxon>Mucoromycota</taxon>
        <taxon>Mucoromycotina</taxon>
        <taxon>Mucoromycetes</taxon>
        <taxon>Mucorales</taxon>
        <taxon>Syncephalastraceae</taxon>
        <taxon>Syncephalastrum</taxon>
    </lineage>
</organism>
<feature type="transmembrane region" description="Helical" evidence="6">
    <location>
        <begin position="12"/>
        <end position="29"/>
    </location>
</feature>
<dbReference type="EMBL" id="MCGN01000001">
    <property type="protein sequence ID" value="ORZ02337.1"/>
    <property type="molecule type" value="Genomic_DNA"/>
</dbReference>
<name>A0A1X2HRY3_SYNRA</name>
<sequence length="388" mass="43158">MEQQCAETDRKLVRRLDVFLLCWATFALLSNRMVRNNLCEFQVPSNLLISRVRPRWFLPTCVVSWGVLVCLMYLANTYKALYGFRILLGVVQGGFYPGIILLLGSWYTKRELGKRTAIFQTGVSLAGAANGLWAGAVAYMDGVAQLRGWQWLFILQGVFSILIGLIGYLVLPDFPITPWHTWKTLEPAMSSAGNLQANSYFFYLYYISSLKNLACTPYVYGFSFVWAAVIFSNFAVSNFNIMLNQQGYSASMANYLQIPPNLLAAGMGVVLGVSSDRLNDRAWHIIGSQIVVAFGCALPALIQNGHPAMAWVFVGAYLSTASLSNQSICMAWLSSVYARDHDGRAVAVAFVNALGNLAANMLAPACWDVSTAPDFRKHEWYRHMNILN</sequence>
<dbReference type="GO" id="GO:0016020">
    <property type="term" value="C:membrane"/>
    <property type="evidence" value="ECO:0007669"/>
    <property type="project" value="UniProtKB-SubCell"/>
</dbReference>
<comment type="subcellular location">
    <subcellularLocation>
        <location evidence="1">Membrane</location>
        <topology evidence="1">Multi-pass membrane protein</topology>
    </subcellularLocation>
</comment>
<keyword evidence="5 6" id="KW-0472">Membrane</keyword>
<feature type="transmembrane region" description="Helical" evidence="6">
    <location>
        <begin position="255"/>
        <end position="275"/>
    </location>
</feature>
<dbReference type="Proteomes" id="UP000242180">
    <property type="component" value="Unassembled WGS sequence"/>
</dbReference>
<dbReference type="STRING" id="13706.A0A1X2HRY3"/>
<dbReference type="SUPFAM" id="SSF103473">
    <property type="entry name" value="MFS general substrate transporter"/>
    <property type="match status" value="1"/>
</dbReference>